<dbReference type="SUPFAM" id="SSF52540">
    <property type="entry name" value="P-loop containing nucleoside triphosphate hydrolases"/>
    <property type="match status" value="1"/>
</dbReference>
<comment type="caution">
    <text evidence="6">The sequence shown here is derived from an EMBL/GenBank/DDBJ whole genome shotgun (WGS) entry which is preliminary data.</text>
</comment>
<keyword evidence="7" id="KW-1185">Reference proteome</keyword>
<dbReference type="EC" id="2.7.4.-" evidence="4"/>
<evidence type="ECO:0000256" key="3">
    <source>
        <dbReference type="ARBA" id="ARBA00022777"/>
    </source>
</evidence>
<organism evidence="6 7">
    <name type="scientific">Caulobacter hibisci</name>
    <dbReference type="NCBI Taxonomy" id="2035993"/>
    <lineage>
        <taxon>Bacteria</taxon>
        <taxon>Pseudomonadati</taxon>
        <taxon>Pseudomonadota</taxon>
        <taxon>Alphaproteobacteria</taxon>
        <taxon>Caulobacterales</taxon>
        <taxon>Caulobacteraceae</taxon>
        <taxon>Caulobacter</taxon>
    </lineage>
</organism>
<dbReference type="Gene3D" id="3.40.50.300">
    <property type="entry name" value="P-loop containing nucleotide triphosphate hydrolases"/>
    <property type="match status" value="1"/>
</dbReference>
<evidence type="ECO:0000256" key="1">
    <source>
        <dbReference type="ARBA" id="ARBA00009924"/>
    </source>
</evidence>
<evidence type="ECO:0000259" key="5">
    <source>
        <dbReference type="Pfam" id="PF03976"/>
    </source>
</evidence>
<gene>
    <name evidence="6" type="primary">ppk2</name>
    <name evidence="6" type="ORF">I4Q42_13995</name>
</gene>
<dbReference type="PANTHER" id="PTHR34383">
    <property type="entry name" value="POLYPHOSPHATE:AMP PHOSPHOTRANSFERASE-RELATED"/>
    <property type="match status" value="1"/>
</dbReference>
<dbReference type="RefSeq" id="WP_198576701.1">
    <property type="nucleotide sequence ID" value="NZ_JADWOX010000009.1"/>
</dbReference>
<evidence type="ECO:0000256" key="2">
    <source>
        <dbReference type="ARBA" id="ARBA00022679"/>
    </source>
</evidence>
<comment type="function">
    <text evidence="4">Uses inorganic polyphosphate (polyP) as a donor to convert GDP to GTP or ADP to ATP.</text>
</comment>
<dbReference type="NCBIfam" id="TIGR03707">
    <property type="entry name" value="PPK2_P_aer"/>
    <property type="match status" value="1"/>
</dbReference>
<dbReference type="EMBL" id="JADWOX010000009">
    <property type="protein sequence ID" value="MBI1684781.1"/>
    <property type="molecule type" value="Genomic_DNA"/>
</dbReference>
<evidence type="ECO:0000313" key="7">
    <source>
        <dbReference type="Proteomes" id="UP000639859"/>
    </source>
</evidence>
<dbReference type="InterPro" id="IPR022486">
    <property type="entry name" value="PPK2_PA0141"/>
</dbReference>
<evidence type="ECO:0000313" key="6">
    <source>
        <dbReference type="EMBL" id="MBI1684781.1"/>
    </source>
</evidence>
<dbReference type="Pfam" id="PF03976">
    <property type="entry name" value="PPK2"/>
    <property type="match status" value="1"/>
</dbReference>
<proteinExistence type="inferred from homology"/>
<dbReference type="Proteomes" id="UP000639859">
    <property type="component" value="Unassembled WGS sequence"/>
</dbReference>
<accession>A0ABS0SZT9</accession>
<protein>
    <recommendedName>
        <fullName evidence="4">ADP/GDP-polyphosphate phosphotransferase</fullName>
        <ecNumber evidence="4">2.7.4.-</ecNumber>
    </recommendedName>
    <alternativeName>
        <fullName evidence="4">Polyphosphate kinase PPK2</fullName>
    </alternativeName>
</protein>
<dbReference type="InterPro" id="IPR016898">
    <property type="entry name" value="Polyphosphate_phosphotransfera"/>
</dbReference>
<dbReference type="PIRSF" id="PIRSF028756">
    <property type="entry name" value="PPK2_prd"/>
    <property type="match status" value="1"/>
</dbReference>
<evidence type="ECO:0000256" key="4">
    <source>
        <dbReference type="RuleBase" id="RU369062"/>
    </source>
</evidence>
<keyword evidence="2 4" id="KW-0808">Transferase</keyword>
<reference evidence="6 7" key="1">
    <citation type="submission" date="2020-11" db="EMBL/GenBank/DDBJ databases">
        <title>genome sequence of strain KACC 18849.</title>
        <authorList>
            <person name="Gao J."/>
            <person name="Zhang X."/>
        </authorList>
    </citation>
    <scope>NUCLEOTIDE SEQUENCE [LARGE SCALE GENOMIC DNA]</scope>
    <source>
        <strain evidence="6 7">KACC 18849</strain>
    </source>
</reference>
<name>A0ABS0SZT9_9CAUL</name>
<dbReference type="InterPro" id="IPR027417">
    <property type="entry name" value="P-loop_NTPase"/>
</dbReference>
<keyword evidence="3 4" id="KW-0418">Kinase</keyword>
<dbReference type="PANTHER" id="PTHR34383:SF1">
    <property type="entry name" value="ADP-POLYPHOSPHATE PHOSPHOTRANSFERASE"/>
    <property type="match status" value="1"/>
</dbReference>
<comment type="subunit">
    <text evidence="4">Homotetramer.</text>
</comment>
<comment type="similarity">
    <text evidence="1 4">Belongs to the polyphosphate kinase 2 (PPK2) family. Class I subfamily.</text>
</comment>
<sequence length="258" mass="29466">MTKSRDYDEELRDLQIALIALQRHAIKDGWKLLAIFEGRDAAGKDGTIARITEHLHRRQTTVVALPAPTDRQQSEWYFQRYVEWLPACGEAVIFNRSWYNRAGVEKVMGFSTPEQQAQFLRDVPAFETMLVESGMLFSKFWLDIDKETQAERLKARRDDPLKAFKTSSLDAVAQEKWDDYTAARDDMLTRTHSETAPWVCVKADHKKAARLNVIRWLLHTAAPKGAAGKKILKGVPEPDPEVIFRFEPAALGDGRLAR</sequence>
<dbReference type="GO" id="GO:0008976">
    <property type="term" value="F:polyphosphate kinase activity"/>
    <property type="evidence" value="ECO:0007669"/>
    <property type="project" value="UniProtKB-EC"/>
</dbReference>
<dbReference type="InterPro" id="IPR022488">
    <property type="entry name" value="PPK2-related"/>
</dbReference>
<feature type="domain" description="Polyphosphate kinase-2-related" evidence="5">
    <location>
        <begin position="3"/>
        <end position="221"/>
    </location>
</feature>